<dbReference type="Pfam" id="PF03547">
    <property type="entry name" value="Mem_trans"/>
    <property type="match status" value="1"/>
</dbReference>
<dbReference type="InterPro" id="IPR004776">
    <property type="entry name" value="Mem_transp_PIN-like"/>
</dbReference>
<proteinExistence type="inferred from homology"/>
<reference evidence="9 10" key="1">
    <citation type="journal article" date="2012" name="J. Biotechnol.">
        <title>Genome sequence of the plant growth promoting strain Bacillus amyloliquefaciens subsp. plantarum B9601-Y2 and expression of mersacidin and other secondary metabolites.</title>
        <authorList>
            <person name="He P."/>
            <person name="Hao K."/>
            <person name="Blom J."/>
            <person name="Ruckert C."/>
            <person name="Vater J."/>
            <person name="Mao Z."/>
            <person name="Wu Y."/>
            <person name="Hou M."/>
            <person name="He P."/>
            <person name="He Y."/>
            <person name="Borriss R."/>
        </authorList>
    </citation>
    <scope>NUCLEOTIDE SEQUENCE [LARGE SCALE GENOMIC DNA]</scope>
    <source>
        <strain evidence="9">Y2</strain>
    </source>
</reference>
<keyword evidence="4" id="KW-1003">Cell membrane</keyword>
<evidence type="ECO:0000256" key="3">
    <source>
        <dbReference type="ARBA" id="ARBA00022448"/>
    </source>
</evidence>
<evidence type="ECO:0000256" key="7">
    <source>
        <dbReference type="ARBA" id="ARBA00023136"/>
    </source>
</evidence>
<name>I2CBA0_BACAY</name>
<feature type="transmembrane region" description="Helical" evidence="8">
    <location>
        <begin position="303"/>
        <end position="322"/>
    </location>
</feature>
<dbReference type="KEGG" id="bqy:MUS_4079"/>
<evidence type="ECO:0008006" key="11">
    <source>
        <dbReference type="Google" id="ProtNLM"/>
    </source>
</evidence>
<keyword evidence="7 8" id="KW-0472">Membrane</keyword>
<dbReference type="PANTHER" id="PTHR36838:SF1">
    <property type="entry name" value="SLR1864 PROTEIN"/>
    <property type="match status" value="1"/>
</dbReference>
<dbReference type="Proteomes" id="UP000002878">
    <property type="component" value="Chromosome"/>
</dbReference>
<comment type="subcellular location">
    <subcellularLocation>
        <location evidence="1">Cell membrane</location>
        <topology evidence="1">Multi-pass membrane protein</topology>
    </subcellularLocation>
</comment>
<dbReference type="AlphaFoldDB" id="I2CBA0"/>
<dbReference type="PANTHER" id="PTHR36838">
    <property type="entry name" value="AUXIN EFFLUX CARRIER FAMILY PROTEIN"/>
    <property type="match status" value="1"/>
</dbReference>
<feature type="transmembrane region" description="Helical" evidence="8">
    <location>
        <begin position="245"/>
        <end position="268"/>
    </location>
</feature>
<keyword evidence="3" id="KW-0813">Transport</keyword>
<evidence type="ECO:0000313" key="10">
    <source>
        <dbReference type="Proteomes" id="UP000002878"/>
    </source>
</evidence>
<evidence type="ECO:0000256" key="8">
    <source>
        <dbReference type="SAM" id="Phobius"/>
    </source>
</evidence>
<evidence type="ECO:0000256" key="1">
    <source>
        <dbReference type="ARBA" id="ARBA00004651"/>
    </source>
</evidence>
<dbReference type="EMBL" id="CP003332">
    <property type="protein sequence ID" value="AFJ63924.1"/>
    <property type="molecule type" value="Genomic_DNA"/>
</dbReference>
<comment type="similarity">
    <text evidence="2">Belongs to the auxin efflux carrier (TC 2.A.69) family.</text>
</comment>
<feature type="transmembrane region" description="Helical" evidence="8">
    <location>
        <begin position="73"/>
        <end position="96"/>
    </location>
</feature>
<keyword evidence="5 8" id="KW-0812">Transmembrane</keyword>
<feature type="transmembrane region" description="Helical" evidence="8">
    <location>
        <begin position="274"/>
        <end position="291"/>
    </location>
</feature>
<protein>
    <recommendedName>
        <fullName evidence="11">AEC family transporter</fullName>
    </recommendedName>
</protein>
<dbReference type="InterPro" id="IPR038770">
    <property type="entry name" value="Na+/solute_symporter_sf"/>
</dbReference>
<dbReference type="PATRIC" id="fig|1126211.3.peg.3881"/>
<gene>
    <name evidence="9" type="ORF">MUS_4079</name>
</gene>
<evidence type="ECO:0000256" key="4">
    <source>
        <dbReference type="ARBA" id="ARBA00022475"/>
    </source>
</evidence>
<dbReference type="GO" id="GO:0005886">
    <property type="term" value="C:plasma membrane"/>
    <property type="evidence" value="ECO:0007669"/>
    <property type="project" value="UniProtKB-SubCell"/>
</dbReference>
<evidence type="ECO:0000256" key="5">
    <source>
        <dbReference type="ARBA" id="ARBA00022692"/>
    </source>
</evidence>
<sequence>MEENILSFLDILILLAPIFFVIVLGWFAGRFGSYDAKSAKGVSTLVTKYALPAHFIASILTTSRSAFLSQVPLMVALIIGIVGFFIVILLVCKFIFKYDLTNSSVFSLNSAQPTFAFMGIPVLGSLFGASEVAIPIAVTGIVVNAILDPLAIIIATVGESSKKKDTENENFWKMTGKSILHGLSEPLAAAPLISIILVLCGVTLPGLGEKMLDQLGSTTSGVALFAVGVTVGIRNIKLSLPAFGIALLKVAVQPALMYLIALAVGLPADQITKAVLLVAFPGSAVAAMIATRFEKQEEETASAFVISAILSLISLPIIIALTA</sequence>
<keyword evidence="6 8" id="KW-1133">Transmembrane helix</keyword>
<feature type="transmembrane region" description="Helical" evidence="8">
    <location>
        <begin position="108"/>
        <end position="127"/>
    </location>
</feature>
<feature type="transmembrane region" description="Helical" evidence="8">
    <location>
        <begin position="133"/>
        <end position="157"/>
    </location>
</feature>
<feature type="transmembrane region" description="Helical" evidence="8">
    <location>
        <begin position="214"/>
        <end position="233"/>
    </location>
</feature>
<evidence type="ECO:0000256" key="2">
    <source>
        <dbReference type="ARBA" id="ARBA00010145"/>
    </source>
</evidence>
<dbReference type="HOGENOM" id="CLU_056175_0_2_9"/>
<evidence type="ECO:0000313" key="9">
    <source>
        <dbReference type="EMBL" id="AFJ63924.1"/>
    </source>
</evidence>
<organism evidence="9 10">
    <name type="scientific">Bacillus amyloliquefaciens (strain Y2)</name>
    <name type="common">Bacillus amyloliquefaciens subsp. plantarum (strain B9601-Y2)</name>
    <dbReference type="NCBI Taxonomy" id="1155777"/>
    <lineage>
        <taxon>Bacteria</taxon>
        <taxon>Bacillati</taxon>
        <taxon>Bacillota</taxon>
        <taxon>Bacilli</taxon>
        <taxon>Bacillales</taxon>
        <taxon>Bacillaceae</taxon>
        <taxon>Bacillus</taxon>
        <taxon>Bacillus amyloliquefaciens group</taxon>
    </lineage>
</organism>
<evidence type="ECO:0000256" key="6">
    <source>
        <dbReference type="ARBA" id="ARBA00022989"/>
    </source>
</evidence>
<dbReference type="Gene3D" id="1.20.1530.20">
    <property type="match status" value="1"/>
</dbReference>
<feature type="transmembrane region" description="Helical" evidence="8">
    <location>
        <begin position="6"/>
        <end position="28"/>
    </location>
</feature>
<accession>I2CBA0</accession>
<dbReference type="GO" id="GO:0055085">
    <property type="term" value="P:transmembrane transport"/>
    <property type="evidence" value="ECO:0007669"/>
    <property type="project" value="InterPro"/>
</dbReference>
<feature type="transmembrane region" description="Helical" evidence="8">
    <location>
        <begin position="187"/>
        <end position="208"/>
    </location>
</feature>